<evidence type="ECO:0000313" key="1">
    <source>
        <dbReference type="EMBL" id="KSU86265.1"/>
    </source>
</evidence>
<sequence length="143" mass="17334">MYEANTFKEKRYEKEMKYERKILRDLSIEELHRKADKTFRPIFQWHVMSEYHVEEYCMDIAIESFLLGARTSKFFTWGETAEQSKLRSVNEEKLLADTLFEVLCSASNEVSKDSLYYLCQSYVEEWWNEGYETGIRRHRLRLS</sequence>
<organism evidence="1 2">
    <name type="scientific">Priestia veravalensis</name>
    <dbReference type="NCBI Taxonomy" id="1414648"/>
    <lineage>
        <taxon>Bacteria</taxon>
        <taxon>Bacillati</taxon>
        <taxon>Bacillota</taxon>
        <taxon>Bacilli</taxon>
        <taxon>Bacillales</taxon>
        <taxon>Bacillaceae</taxon>
        <taxon>Priestia</taxon>
    </lineage>
</organism>
<comment type="caution">
    <text evidence="1">The sequence shown here is derived from an EMBL/GenBank/DDBJ whole genome shotgun (WGS) entry which is preliminary data.</text>
</comment>
<reference evidence="1 2" key="1">
    <citation type="submission" date="2015-11" db="EMBL/GenBank/DDBJ databases">
        <title>Bacillus caseinolyticus sp nov.</title>
        <authorList>
            <person name="Dastager S.G."/>
            <person name="Mawlankar R."/>
        </authorList>
    </citation>
    <scope>NUCLEOTIDE SEQUENCE [LARGE SCALE GENOMIC DNA]</scope>
    <source>
        <strain evidence="1 2">SGD-V-76</strain>
    </source>
</reference>
<proteinExistence type="predicted"/>
<evidence type="ECO:0000313" key="2">
    <source>
        <dbReference type="Proteomes" id="UP000053681"/>
    </source>
</evidence>
<dbReference type="AlphaFoldDB" id="A0A0V8JH11"/>
<keyword evidence="2" id="KW-1185">Reference proteome</keyword>
<dbReference type="Proteomes" id="UP000053681">
    <property type="component" value="Unassembled WGS sequence"/>
</dbReference>
<accession>A0A0V8JH11</accession>
<gene>
    <name evidence="1" type="ORF">AS180_19595</name>
</gene>
<dbReference type="Pfam" id="PF10730">
    <property type="entry name" value="DUF2521"/>
    <property type="match status" value="1"/>
</dbReference>
<dbReference type="GeneID" id="93684685"/>
<dbReference type="RefSeq" id="WP_025909758.1">
    <property type="nucleotide sequence ID" value="NZ_KQ758712.1"/>
</dbReference>
<name>A0A0V8JH11_9BACI</name>
<dbReference type="InterPro" id="IPR019667">
    <property type="entry name" value="Uncharacterised_YbaK"/>
</dbReference>
<dbReference type="EMBL" id="LNQP01000098">
    <property type="protein sequence ID" value="KSU86265.1"/>
    <property type="molecule type" value="Genomic_DNA"/>
</dbReference>
<protein>
    <submittedName>
        <fullName evidence="1">Uncharacterized protein</fullName>
    </submittedName>
</protein>